<dbReference type="InterPro" id="IPR019711">
    <property type="entry name" value="ATP_synth_F0_suH"/>
</dbReference>
<sequence length="128" mass="13626">MASSLLARNVVRSAHALPTLRVLSTSSVLRKDFVQELYLKELKNYKAPLAAQDAHVSAVKPLVVPSAPTPPSFPSSSELASELKAYESSQPTLADAAPVSTSSSESAAGAQAFLQFLEQDLPKEEAHH</sequence>
<evidence type="ECO:0000256" key="1">
    <source>
        <dbReference type="SAM" id="MobiDB-lite"/>
    </source>
</evidence>
<dbReference type="Pfam" id="PF10775">
    <property type="entry name" value="ATP_sub_h"/>
    <property type="match status" value="1"/>
</dbReference>
<dbReference type="AlphaFoldDB" id="A0A9P6DNA8"/>
<dbReference type="OrthoDB" id="274752at2759"/>
<feature type="region of interest" description="Disordered" evidence="1">
    <location>
        <begin position="67"/>
        <end position="104"/>
    </location>
</feature>
<keyword evidence="3" id="KW-1185">Reference proteome</keyword>
<evidence type="ECO:0000313" key="2">
    <source>
        <dbReference type="EMBL" id="KAF9508791.1"/>
    </source>
</evidence>
<gene>
    <name evidence="2" type="ORF">BS47DRAFT_206067</name>
</gene>
<proteinExistence type="predicted"/>
<dbReference type="PANTHER" id="PTHR28207">
    <property type="entry name" value="ATP SYNTHASE SUBUNIT H, MITOCHONDRIAL"/>
    <property type="match status" value="1"/>
</dbReference>
<evidence type="ECO:0000313" key="3">
    <source>
        <dbReference type="Proteomes" id="UP000886523"/>
    </source>
</evidence>
<name>A0A9P6DNA8_9AGAM</name>
<dbReference type="Proteomes" id="UP000886523">
    <property type="component" value="Unassembled WGS sequence"/>
</dbReference>
<reference evidence="2" key="1">
    <citation type="journal article" date="2020" name="Nat. Commun.">
        <title>Large-scale genome sequencing of mycorrhizal fungi provides insights into the early evolution of symbiotic traits.</title>
        <authorList>
            <person name="Miyauchi S."/>
            <person name="Kiss E."/>
            <person name="Kuo A."/>
            <person name="Drula E."/>
            <person name="Kohler A."/>
            <person name="Sanchez-Garcia M."/>
            <person name="Morin E."/>
            <person name="Andreopoulos B."/>
            <person name="Barry K.W."/>
            <person name="Bonito G."/>
            <person name="Buee M."/>
            <person name="Carver A."/>
            <person name="Chen C."/>
            <person name="Cichocki N."/>
            <person name="Clum A."/>
            <person name="Culley D."/>
            <person name="Crous P.W."/>
            <person name="Fauchery L."/>
            <person name="Girlanda M."/>
            <person name="Hayes R.D."/>
            <person name="Keri Z."/>
            <person name="LaButti K."/>
            <person name="Lipzen A."/>
            <person name="Lombard V."/>
            <person name="Magnuson J."/>
            <person name="Maillard F."/>
            <person name="Murat C."/>
            <person name="Nolan M."/>
            <person name="Ohm R.A."/>
            <person name="Pangilinan J."/>
            <person name="Pereira M.F."/>
            <person name="Perotto S."/>
            <person name="Peter M."/>
            <person name="Pfister S."/>
            <person name="Riley R."/>
            <person name="Sitrit Y."/>
            <person name="Stielow J.B."/>
            <person name="Szollosi G."/>
            <person name="Zifcakova L."/>
            <person name="Stursova M."/>
            <person name="Spatafora J.W."/>
            <person name="Tedersoo L."/>
            <person name="Vaario L.M."/>
            <person name="Yamada A."/>
            <person name="Yan M."/>
            <person name="Wang P."/>
            <person name="Xu J."/>
            <person name="Bruns T."/>
            <person name="Baldrian P."/>
            <person name="Vilgalys R."/>
            <person name="Dunand C."/>
            <person name="Henrissat B."/>
            <person name="Grigoriev I.V."/>
            <person name="Hibbett D."/>
            <person name="Nagy L.G."/>
            <person name="Martin F.M."/>
        </authorList>
    </citation>
    <scope>NUCLEOTIDE SEQUENCE</scope>
    <source>
        <strain evidence="2">UP504</strain>
    </source>
</reference>
<dbReference type="GO" id="GO:0046933">
    <property type="term" value="F:proton-transporting ATP synthase activity, rotational mechanism"/>
    <property type="evidence" value="ECO:0007669"/>
    <property type="project" value="TreeGrafter"/>
</dbReference>
<protein>
    <submittedName>
        <fullName evidence="2">Uncharacterized protein</fullName>
    </submittedName>
</protein>
<organism evidence="2 3">
    <name type="scientific">Hydnum rufescens UP504</name>
    <dbReference type="NCBI Taxonomy" id="1448309"/>
    <lineage>
        <taxon>Eukaryota</taxon>
        <taxon>Fungi</taxon>
        <taxon>Dikarya</taxon>
        <taxon>Basidiomycota</taxon>
        <taxon>Agaricomycotina</taxon>
        <taxon>Agaricomycetes</taxon>
        <taxon>Cantharellales</taxon>
        <taxon>Hydnaceae</taxon>
        <taxon>Hydnum</taxon>
    </lineage>
</organism>
<dbReference type="EMBL" id="MU129050">
    <property type="protein sequence ID" value="KAF9508791.1"/>
    <property type="molecule type" value="Genomic_DNA"/>
</dbReference>
<accession>A0A9P6DNA8</accession>
<dbReference type="PANTHER" id="PTHR28207:SF1">
    <property type="entry name" value="ATP SYNTHASE SUBUNIT H, MITOCHONDRIAL"/>
    <property type="match status" value="1"/>
</dbReference>
<comment type="caution">
    <text evidence="2">The sequence shown here is derived from an EMBL/GenBank/DDBJ whole genome shotgun (WGS) entry which is preliminary data.</text>
</comment>